<gene>
    <name evidence="12" type="ORF">GPM918_LOCUS3525</name>
</gene>
<dbReference type="InterPro" id="IPR036772">
    <property type="entry name" value="SRCR-like_dom_sf"/>
</dbReference>
<keyword evidence="8" id="KW-0325">Glycoprotein</keyword>
<keyword evidence="5" id="KW-1133">Transmembrane helix</keyword>
<evidence type="ECO:0000256" key="2">
    <source>
        <dbReference type="ARBA" id="ARBA00022692"/>
    </source>
</evidence>
<dbReference type="Gene3D" id="1.10.1380.10">
    <property type="entry name" value="Neutral endopeptidase , domain2"/>
    <property type="match status" value="1"/>
</dbReference>
<evidence type="ECO:0000256" key="7">
    <source>
        <dbReference type="ARBA" id="ARBA00023157"/>
    </source>
</evidence>
<feature type="disulfide bond" evidence="9">
    <location>
        <begin position="272"/>
        <end position="282"/>
    </location>
</feature>
<organism evidence="12 13">
    <name type="scientific">Didymodactylos carnosus</name>
    <dbReference type="NCBI Taxonomy" id="1234261"/>
    <lineage>
        <taxon>Eukaryota</taxon>
        <taxon>Metazoa</taxon>
        <taxon>Spiralia</taxon>
        <taxon>Gnathifera</taxon>
        <taxon>Rotifera</taxon>
        <taxon>Eurotatoria</taxon>
        <taxon>Bdelloidea</taxon>
        <taxon>Philodinida</taxon>
        <taxon>Philodinidae</taxon>
        <taxon>Didymodactylos</taxon>
    </lineage>
</organism>
<dbReference type="Proteomes" id="UP000663829">
    <property type="component" value="Unassembled WGS sequence"/>
</dbReference>
<evidence type="ECO:0000256" key="10">
    <source>
        <dbReference type="SAM" id="SignalP"/>
    </source>
</evidence>
<feature type="non-terminal residue" evidence="12">
    <location>
        <position position="1"/>
    </location>
</feature>
<evidence type="ECO:0000256" key="4">
    <source>
        <dbReference type="ARBA" id="ARBA00022737"/>
    </source>
</evidence>
<dbReference type="FunFam" id="3.10.250.10:FF:000016">
    <property type="entry name" value="Scavenger receptor cysteine-rich protein type 12"/>
    <property type="match status" value="1"/>
</dbReference>
<dbReference type="SUPFAM" id="SSF56487">
    <property type="entry name" value="SRCR-like"/>
    <property type="match status" value="2"/>
</dbReference>
<protein>
    <recommendedName>
        <fullName evidence="11">SRCR domain-containing protein</fullName>
    </recommendedName>
</protein>
<dbReference type="SMART" id="SM00202">
    <property type="entry name" value="SR"/>
    <property type="match status" value="2"/>
</dbReference>
<feature type="domain" description="SRCR" evidence="11">
    <location>
        <begin position="68"/>
        <end position="168"/>
    </location>
</feature>
<dbReference type="EMBL" id="CAJNOQ010000440">
    <property type="protein sequence ID" value="CAF0801219.1"/>
    <property type="molecule type" value="Genomic_DNA"/>
</dbReference>
<dbReference type="SUPFAM" id="SSF55486">
    <property type="entry name" value="Metalloproteases ('zincins'), catalytic domain"/>
    <property type="match status" value="1"/>
</dbReference>
<dbReference type="GO" id="GO:0005507">
    <property type="term" value="F:copper ion binding"/>
    <property type="evidence" value="ECO:0007669"/>
    <property type="project" value="InterPro"/>
</dbReference>
<evidence type="ECO:0000256" key="8">
    <source>
        <dbReference type="ARBA" id="ARBA00023180"/>
    </source>
</evidence>
<name>A0A813STQ0_9BILA</name>
<feature type="disulfide bond" evidence="9">
    <location>
        <begin position="137"/>
        <end position="147"/>
    </location>
</feature>
<accession>A0A813STQ0</accession>
<dbReference type="GO" id="GO:0004720">
    <property type="term" value="F:protein-lysine 6-oxidase activity"/>
    <property type="evidence" value="ECO:0007669"/>
    <property type="project" value="TreeGrafter"/>
</dbReference>
<sequence length="504" mass="57867">MGERIVLLILKFLLLLFRKSGCNQTDTTTTLSLDDATTVVDNSSVDAEWKEYSQARQKLESNPTNGLLRLVYGKHPWEGNLQVYYNRKWGGICHDHFDNVAAQIVCRELGFAGIQRYTRNSHYGDMKLSIWLDDVSCNGNEKTLTNCTHRPWGEHDCSRHQAVGIECLPVFIKKTTLAMENGSNISTTEPDKTKRFGISKDAIRLQNGRIPSEGYVQVKYEGEKGLLCGNGFGMLEAMVVCRTLGLQYARNPLQDPLFGSTTEKVVVSGLQCTGYEEELSNCIIDNTLWCPHHQRIAGVMCTDQLPDLFIDIDVLKRDFYLEDRYMFYMQCAMEENCAAPSAFEVQKTDPGISPGCVDTYFHDVDCQWIDITDLQPGTYRFQISINPDYKVAEITYENNVVACSLLSGYPSYMFSNDYIMKEHQILDLNRAEYFRNILTIETYYNQKMVRNFRLIRDKEKWTASPMKVNAYYSFIQNDVTFPIAILQKPIYYEYVPNFINYASL</sequence>
<feature type="disulfide bond" evidence="9">
    <location>
        <begin position="106"/>
        <end position="167"/>
    </location>
</feature>
<reference evidence="12" key="1">
    <citation type="submission" date="2021-02" db="EMBL/GenBank/DDBJ databases">
        <authorList>
            <person name="Nowell W R."/>
        </authorList>
    </citation>
    <scope>NUCLEOTIDE SEQUENCE</scope>
</reference>
<feature type="domain" description="SRCR" evidence="11">
    <location>
        <begin position="203"/>
        <end position="302"/>
    </location>
</feature>
<dbReference type="GO" id="GO:0016020">
    <property type="term" value="C:membrane"/>
    <property type="evidence" value="ECO:0007669"/>
    <property type="project" value="UniProtKB-SubCell"/>
</dbReference>
<keyword evidence="6" id="KW-0472">Membrane</keyword>
<dbReference type="PROSITE" id="PS00420">
    <property type="entry name" value="SRCR_1"/>
    <property type="match status" value="1"/>
</dbReference>
<dbReference type="FunFam" id="3.10.250.10:FF:000001">
    <property type="entry name" value="Lysyl oxidase 4 isoform X1"/>
    <property type="match status" value="1"/>
</dbReference>
<comment type="caution">
    <text evidence="9">Lacks conserved residue(s) required for the propagation of feature annotation.</text>
</comment>
<evidence type="ECO:0000256" key="9">
    <source>
        <dbReference type="PROSITE-ProRule" id="PRU00196"/>
    </source>
</evidence>
<comment type="caution">
    <text evidence="12">The sequence shown here is derived from an EMBL/GenBank/DDBJ whole genome shotgun (WGS) entry which is preliminary data.</text>
</comment>
<keyword evidence="2" id="KW-0812">Transmembrane</keyword>
<dbReference type="PRINTS" id="PR00258">
    <property type="entry name" value="SPERACTRCPTR"/>
</dbReference>
<evidence type="ECO:0000256" key="3">
    <source>
        <dbReference type="ARBA" id="ARBA00022729"/>
    </source>
</evidence>
<proteinExistence type="predicted"/>
<dbReference type="InterPro" id="IPR042089">
    <property type="entry name" value="Peptidase_M13_dom_2"/>
</dbReference>
<keyword evidence="7 9" id="KW-1015">Disulfide bond</keyword>
<dbReference type="InterPro" id="IPR024079">
    <property type="entry name" value="MetalloPept_cat_dom_sf"/>
</dbReference>
<dbReference type="GO" id="GO:0005615">
    <property type="term" value="C:extracellular space"/>
    <property type="evidence" value="ECO:0007669"/>
    <property type="project" value="TreeGrafter"/>
</dbReference>
<keyword evidence="3 10" id="KW-0732">Signal</keyword>
<evidence type="ECO:0000313" key="12">
    <source>
        <dbReference type="EMBL" id="CAF0801219.1"/>
    </source>
</evidence>
<keyword evidence="13" id="KW-1185">Reference proteome</keyword>
<dbReference type="Gene3D" id="3.10.250.10">
    <property type="entry name" value="SRCR-like domain"/>
    <property type="match status" value="2"/>
</dbReference>
<dbReference type="PANTHER" id="PTHR45817:SF4">
    <property type="entry name" value="LYSYL OXIDASE-LIKE-RELATED"/>
    <property type="match status" value="1"/>
</dbReference>
<feature type="signal peptide" evidence="10">
    <location>
        <begin position="1"/>
        <end position="22"/>
    </location>
</feature>
<dbReference type="GO" id="GO:0006508">
    <property type="term" value="P:proteolysis"/>
    <property type="evidence" value="ECO:0007669"/>
    <property type="project" value="InterPro"/>
</dbReference>
<dbReference type="Pfam" id="PF00530">
    <property type="entry name" value="SRCR"/>
    <property type="match status" value="2"/>
</dbReference>
<feature type="chain" id="PRO_5032869687" description="SRCR domain-containing protein" evidence="10">
    <location>
        <begin position="23"/>
        <end position="504"/>
    </location>
</feature>
<dbReference type="Gene3D" id="3.40.390.10">
    <property type="entry name" value="Collagenase (Catalytic Domain)"/>
    <property type="match status" value="1"/>
</dbReference>
<dbReference type="AlphaFoldDB" id="A0A813STQ0"/>
<dbReference type="InterPro" id="IPR001190">
    <property type="entry name" value="SRCR"/>
</dbReference>
<keyword evidence="4" id="KW-0677">Repeat</keyword>
<dbReference type="PROSITE" id="PS50287">
    <property type="entry name" value="SRCR_2"/>
    <property type="match status" value="2"/>
</dbReference>
<evidence type="ECO:0000256" key="1">
    <source>
        <dbReference type="ARBA" id="ARBA00004167"/>
    </source>
</evidence>
<evidence type="ECO:0000256" key="5">
    <source>
        <dbReference type="ARBA" id="ARBA00022989"/>
    </source>
</evidence>
<dbReference type="Pfam" id="PF01186">
    <property type="entry name" value="Lysyl_oxidase"/>
    <property type="match status" value="1"/>
</dbReference>
<evidence type="ECO:0000259" key="11">
    <source>
        <dbReference type="PROSITE" id="PS50287"/>
    </source>
</evidence>
<dbReference type="InterPro" id="IPR050912">
    <property type="entry name" value="LOX-like_protein"/>
</dbReference>
<evidence type="ECO:0000256" key="6">
    <source>
        <dbReference type="ARBA" id="ARBA00023136"/>
    </source>
</evidence>
<dbReference type="InterPro" id="IPR001695">
    <property type="entry name" value="Lysyl_oxidase"/>
</dbReference>
<dbReference type="GO" id="GO:0004222">
    <property type="term" value="F:metalloendopeptidase activity"/>
    <property type="evidence" value="ECO:0007669"/>
    <property type="project" value="InterPro"/>
</dbReference>
<evidence type="ECO:0000313" key="13">
    <source>
        <dbReference type="Proteomes" id="UP000663829"/>
    </source>
</evidence>
<feature type="disulfide bond" evidence="9">
    <location>
        <begin position="93"/>
        <end position="157"/>
    </location>
</feature>
<dbReference type="InterPro" id="IPR000718">
    <property type="entry name" value="Peptidase_M13"/>
</dbReference>
<comment type="subcellular location">
    <subcellularLocation>
        <location evidence="1">Membrane</location>
        <topology evidence="1">Single-pass membrane protein</topology>
    </subcellularLocation>
</comment>
<dbReference type="PROSITE" id="PS51885">
    <property type="entry name" value="NEPRILYSIN"/>
    <property type="match status" value="1"/>
</dbReference>
<dbReference type="PANTHER" id="PTHR45817">
    <property type="entry name" value="LYSYL OXIDASE-LIKE-RELATED"/>
    <property type="match status" value="1"/>
</dbReference>